<comment type="caution">
    <text evidence="2">The sequence shown here is derived from an EMBL/GenBank/DDBJ whole genome shotgun (WGS) entry which is preliminary data.</text>
</comment>
<dbReference type="SUPFAM" id="SSF53756">
    <property type="entry name" value="UDP-Glycosyltransferase/glycogen phosphorylase"/>
    <property type="match status" value="1"/>
</dbReference>
<name>A0A0F9LMZ4_9ZZZZ</name>
<gene>
    <name evidence="2" type="ORF">LCGC14_1178180</name>
</gene>
<proteinExistence type="predicted"/>
<sequence length="137" mass="16101">MIIGKQQDKDIKLDCHNFYIPNHLDVMKELKKSRLYIDTSIFEGFGMTPIEAAFLEKITIASDTYIHREILGNYPLYFIKDDLNDLMKKINQALNGDFQLDKKAVEQIKKKYSIESATDRLEKFLNQLYKEMKVDNT</sequence>
<evidence type="ECO:0000259" key="1">
    <source>
        <dbReference type="Pfam" id="PF00534"/>
    </source>
</evidence>
<dbReference type="GO" id="GO:0016757">
    <property type="term" value="F:glycosyltransferase activity"/>
    <property type="evidence" value="ECO:0007669"/>
    <property type="project" value="InterPro"/>
</dbReference>
<dbReference type="EMBL" id="LAZR01005882">
    <property type="protein sequence ID" value="KKM96439.1"/>
    <property type="molecule type" value="Genomic_DNA"/>
</dbReference>
<reference evidence="2" key="1">
    <citation type="journal article" date="2015" name="Nature">
        <title>Complex archaea that bridge the gap between prokaryotes and eukaryotes.</title>
        <authorList>
            <person name="Spang A."/>
            <person name="Saw J.H."/>
            <person name="Jorgensen S.L."/>
            <person name="Zaremba-Niedzwiedzka K."/>
            <person name="Martijn J."/>
            <person name="Lind A.E."/>
            <person name="van Eijk R."/>
            <person name="Schleper C."/>
            <person name="Guy L."/>
            <person name="Ettema T.J."/>
        </authorList>
    </citation>
    <scope>NUCLEOTIDE SEQUENCE</scope>
</reference>
<accession>A0A0F9LMZ4</accession>
<dbReference type="InterPro" id="IPR001296">
    <property type="entry name" value="Glyco_trans_1"/>
</dbReference>
<dbReference type="Pfam" id="PF00534">
    <property type="entry name" value="Glycos_transf_1"/>
    <property type="match status" value="1"/>
</dbReference>
<organism evidence="2">
    <name type="scientific">marine sediment metagenome</name>
    <dbReference type="NCBI Taxonomy" id="412755"/>
    <lineage>
        <taxon>unclassified sequences</taxon>
        <taxon>metagenomes</taxon>
        <taxon>ecological metagenomes</taxon>
    </lineage>
</organism>
<dbReference type="Gene3D" id="3.40.50.2000">
    <property type="entry name" value="Glycogen Phosphorylase B"/>
    <property type="match status" value="1"/>
</dbReference>
<dbReference type="AlphaFoldDB" id="A0A0F9LMZ4"/>
<evidence type="ECO:0000313" key="2">
    <source>
        <dbReference type="EMBL" id="KKM96439.1"/>
    </source>
</evidence>
<feature type="domain" description="Glycosyl transferase family 1" evidence="1">
    <location>
        <begin position="23"/>
        <end position="110"/>
    </location>
</feature>
<protein>
    <recommendedName>
        <fullName evidence="1">Glycosyl transferase family 1 domain-containing protein</fullName>
    </recommendedName>
</protein>